<evidence type="ECO:0000256" key="4">
    <source>
        <dbReference type="ARBA" id="ARBA00022630"/>
    </source>
</evidence>
<dbReference type="InterPro" id="IPR044141">
    <property type="entry name" value="AhpF_NTD_C"/>
</dbReference>
<feature type="domain" description="Thioredoxin-like fold" evidence="11">
    <location>
        <begin position="125"/>
        <end position="193"/>
    </location>
</feature>
<evidence type="ECO:0000256" key="5">
    <source>
        <dbReference type="ARBA" id="ARBA00022827"/>
    </source>
</evidence>
<evidence type="ECO:0000313" key="12">
    <source>
        <dbReference type="EMBL" id="GAA0435950.1"/>
    </source>
</evidence>
<name>A0ABN0Z6E4_9BACI</name>
<evidence type="ECO:0000256" key="8">
    <source>
        <dbReference type="ARBA" id="ARBA00023157"/>
    </source>
</evidence>
<evidence type="ECO:0000256" key="1">
    <source>
        <dbReference type="ARBA" id="ARBA00001974"/>
    </source>
</evidence>
<dbReference type="EMBL" id="BAAADM010000030">
    <property type="protein sequence ID" value="GAA0435950.1"/>
    <property type="molecule type" value="Genomic_DNA"/>
</dbReference>
<evidence type="ECO:0000256" key="2">
    <source>
        <dbReference type="ARBA" id="ARBA00009333"/>
    </source>
</evidence>
<keyword evidence="6" id="KW-0560">Oxidoreductase</keyword>
<dbReference type="PANTHER" id="PTHR48105">
    <property type="entry name" value="THIOREDOXIN REDUCTASE 1-RELATED-RELATED"/>
    <property type="match status" value="1"/>
</dbReference>
<keyword evidence="7" id="KW-0520">NAD</keyword>
<keyword evidence="4" id="KW-0285">Flavoprotein</keyword>
<evidence type="ECO:0000313" key="13">
    <source>
        <dbReference type="Proteomes" id="UP001501459"/>
    </source>
</evidence>
<gene>
    <name evidence="12" type="primary">ahpF</name>
    <name evidence="12" type="ORF">GCM10008983_10740</name>
</gene>
<dbReference type="CDD" id="cd02974">
    <property type="entry name" value="AhpF_NTD_N"/>
    <property type="match status" value="1"/>
</dbReference>
<dbReference type="Proteomes" id="UP001501459">
    <property type="component" value="Unassembled WGS sequence"/>
</dbReference>
<dbReference type="InterPro" id="IPR008255">
    <property type="entry name" value="Pyr_nucl-diS_OxRdtase_2_AS"/>
</dbReference>
<keyword evidence="8" id="KW-1015">Disulfide bond</keyword>
<dbReference type="InterPro" id="IPR036188">
    <property type="entry name" value="FAD/NAD-bd_sf"/>
</dbReference>
<dbReference type="PROSITE" id="PS51354">
    <property type="entry name" value="GLUTAREDOXIN_2"/>
    <property type="match status" value="1"/>
</dbReference>
<dbReference type="NCBIfam" id="TIGR03140">
    <property type="entry name" value="AhpF"/>
    <property type="match status" value="1"/>
</dbReference>
<dbReference type="InterPro" id="IPR023753">
    <property type="entry name" value="FAD/NAD-binding_dom"/>
</dbReference>
<dbReference type="PRINTS" id="PR00368">
    <property type="entry name" value="FADPNR"/>
</dbReference>
<organism evidence="12 13">
    <name type="scientific">Lentibacillus halophilus</name>
    <dbReference type="NCBI Taxonomy" id="295065"/>
    <lineage>
        <taxon>Bacteria</taxon>
        <taxon>Bacillati</taxon>
        <taxon>Bacillota</taxon>
        <taxon>Bacilli</taxon>
        <taxon>Bacillales</taxon>
        <taxon>Bacillaceae</taxon>
        <taxon>Lentibacillus</taxon>
    </lineage>
</organism>
<comment type="caution">
    <text evidence="12">The sequence shown here is derived from an EMBL/GenBank/DDBJ whole genome shotgun (WGS) entry which is preliminary data.</text>
</comment>
<dbReference type="CDD" id="cd03026">
    <property type="entry name" value="AhpF_NTD_C"/>
    <property type="match status" value="1"/>
</dbReference>
<dbReference type="InterPro" id="IPR050097">
    <property type="entry name" value="Ferredoxin-NADP_redctase_2"/>
</dbReference>
<evidence type="ECO:0000256" key="3">
    <source>
        <dbReference type="ARBA" id="ARBA00011738"/>
    </source>
</evidence>
<dbReference type="PIRSF" id="PIRSF000238">
    <property type="entry name" value="AhpF"/>
    <property type="match status" value="1"/>
</dbReference>
<reference evidence="12 13" key="1">
    <citation type="journal article" date="2019" name="Int. J. Syst. Evol. Microbiol.">
        <title>The Global Catalogue of Microorganisms (GCM) 10K type strain sequencing project: providing services to taxonomists for standard genome sequencing and annotation.</title>
        <authorList>
            <consortium name="The Broad Institute Genomics Platform"/>
            <consortium name="The Broad Institute Genome Sequencing Center for Infectious Disease"/>
            <person name="Wu L."/>
            <person name="Ma J."/>
        </authorList>
    </citation>
    <scope>NUCLEOTIDE SEQUENCE [LARGE SCALE GENOMIC DNA]</scope>
    <source>
        <strain evidence="12 13">JCM 12149</strain>
    </source>
</reference>
<dbReference type="PROSITE" id="PS00573">
    <property type="entry name" value="PYRIDINE_REDOX_2"/>
    <property type="match status" value="1"/>
</dbReference>
<dbReference type="Gene3D" id="3.50.50.60">
    <property type="entry name" value="FAD/NAD(P)-binding domain"/>
    <property type="match status" value="2"/>
</dbReference>
<dbReference type="InterPro" id="IPR012336">
    <property type="entry name" value="Thioredoxin-like_fold"/>
</dbReference>
<accession>A0ABN0Z6E4</accession>
<protein>
    <submittedName>
        <fullName evidence="12">Alkyl hydroperoxide reductase subunit F</fullName>
    </submittedName>
</protein>
<evidence type="ECO:0000256" key="7">
    <source>
        <dbReference type="ARBA" id="ARBA00023027"/>
    </source>
</evidence>
<dbReference type="Pfam" id="PF07992">
    <property type="entry name" value="Pyr_redox_2"/>
    <property type="match status" value="1"/>
</dbReference>
<dbReference type="SUPFAM" id="SSF52833">
    <property type="entry name" value="Thioredoxin-like"/>
    <property type="match status" value="2"/>
</dbReference>
<evidence type="ECO:0000259" key="11">
    <source>
        <dbReference type="Pfam" id="PF13192"/>
    </source>
</evidence>
<dbReference type="InterPro" id="IPR012081">
    <property type="entry name" value="Alkyl_hydroperoxide_Rdtase_suF"/>
</dbReference>
<evidence type="ECO:0000256" key="9">
    <source>
        <dbReference type="ARBA" id="ARBA00023284"/>
    </source>
</evidence>
<comment type="similarity">
    <text evidence="2">Belongs to the class-II pyridine nucleotide-disulfide oxidoreductase family.</text>
</comment>
<evidence type="ECO:0000256" key="6">
    <source>
        <dbReference type="ARBA" id="ARBA00023002"/>
    </source>
</evidence>
<proteinExistence type="inferred from homology"/>
<keyword evidence="9" id="KW-0676">Redox-active center</keyword>
<dbReference type="InterPro" id="IPR044142">
    <property type="entry name" value="AhpF_NTD_N"/>
</dbReference>
<dbReference type="RefSeq" id="WP_343751666.1">
    <property type="nucleotide sequence ID" value="NZ_BAAADM010000030.1"/>
</dbReference>
<keyword evidence="13" id="KW-1185">Reference proteome</keyword>
<dbReference type="SUPFAM" id="SSF51905">
    <property type="entry name" value="FAD/NAD(P)-binding domain"/>
    <property type="match status" value="1"/>
</dbReference>
<comment type="cofactor">
    <cofactor evidence="1">
        <name>FAD</name>
        <dbReference type="ChEBI" id="CHEBI:57692"/>
    </cofactor>
</comment>
<dbReference type="PRINTS" id="PR00469">
    <property type="entry name" value="PNDRDTASEII"/>
</dbReference>
<comment type="subunit">
    <text evidence="3">Homodimer.</text>
</comment>
<dbReference type="Pfam" id="PF13192">
    <property type="entry name" value="Thioredoxin_3"/>
    <property type="match status" value="1"/>
</dbReference>
<dbReference type="InterPro" id="IPR036249">
    <property type="entry name" value="Thioredoxin-like_sf"/>
</dbReference>
<sequence length="510" mass="54956">MILDADLKAQLAQYLELMEDDVLLKVSAGSDKVSRDTLELVDELASMSQHIKVEHTELPRTPSFSVNRVGEDTGITFAGVPLGHEFTSLVLALLQVSGRTPKEDQKLIDQAKSLKGKHDFVTYASLSCQNCPVVVQALNVMSVLNPDITHTMIDGAAFKEEAESNNIMAVPTVFLNGESFGGGRMTLEEILAKLGSGPDASEFENKDPFDVLVVGGGPASASAAIYAARKGIRTGMVTERIGGQVNDTAGIENFISVKRTEGPIFAESLEEHVKDYNIDVMNLQRAQGLERKNNVIEMELENGAVLESKTVVLATGARWRQIGVPGEEEFRNKGVAYCPHCDGPLFEGKDVAVIGGGNSGVEAAIDLAGIVKHVTVLEFAPELKADSVLQERLNSLPNTTIKTNAKTTEITGEDNVNGITYIDRESETEQHIELEGVFVQIGLLPNTEWLGDNVERNKFGEIAVDRLGATNVPGVYAAGDCTDEPNKQIIISMGSGANAALNAFDYIIRN</sequence>
<keyword evidence="5" id="KW-0274">FAD</keyword>
<feature type="domain" description="FAD/NAD(P)-binding" evidence="10">
    <location>
        <begin position="209"/>
        <end position="485"/>
    </location>
</feature>
<evidence type="ECO:0000259" key="10">
    <source>
        <dbReference type="Pfam" id="PF07992"/>
    </source>
</evidence>
<dbReference type="Gene3D" id="3.40.30.80">
    <property type="match status" value="1"/>
</dbReference>